<name>A0A917ZRL1_9ACTN</name>
<accession>A0A917ZRL1</accession>
<sequence>MAADRDRGAADRLSTTSARLRALGKQAQARVYRASGRRPVAPRRSRFTGRAAVLALVLCALVVALAYPTRQYIAQRAKIAEQREQTEKARERVEQLREEKARWKDPAYVKTQARQHLHYVMPGETGYTVVGPSSASSTHAPEAEAAAGRSWYENFWDGVDEADAAHRVERPAAPASSPSPHAAD</sequence>
<keyword evidence="2" id="KW-0812">Transmembrane</keyword>
<reference evidence="3" key="2">
    <citation type="submission" date="2020-09" db="EMBL/GenBank/DDBJ databases">
        <authorList>
            <person name="Sun Q."/>
            <person name="Zhou Y."/>
        </authorList>
    </citation>
    <scope>NUCLEOTIDE SEQUENCE</scope>
    <source>
        <strain evidence="3">CGMCC 4.7201</strain>
    </source>
</reference>
<dbReference type="Proteomes" id="UP000641932">
    <property type="component" value="Unassembled WGS sequence"/>
</dbReference>
<reference evidence="3" key="1">
    <citation type="journal article" date="2014" name="Int. J. Syst. Evol. Microbiol.">
        <title>Complete genome sequence of Corynebacterium casei LMG S-19264T (=DSM 44701T), isolated from a smear-ripened cheese.</title>
        <authorList>
            <consortium name="US DOE Joint Genome Institute (JGI-PGF)"/>
            <person name="Walter F."/>
            <person name="Albersmeier A."/>
            <person name="Kalinowski J."/>
            <person name="Ruckert C."/>
        </authorList>
    </citation>
    <scope>NUCLEOTIDE SEQUENCE</scope>
    <source>
        <strain evidence="3">CGMCC 4.7201</strain>
    </source>
</reference>
<evidence type="ECO:0008006" key="5">
    <source>
        <dbReference type="Google" id="ProtNLM"/>
    </source>
</evidence>
<feature type="transmembrane region" description="Helical" evidence="2">
    <location>
        <begin position="47"/>
        <end position="67"/>
    </location>
</feature>
<proteinExistence type="predicted"/>
<dbReference type="RefSeq" id="WP_189132028.1">
    <property type="nucleotide sequence ID" value="NZ_BMMS01000011.1"/>
</dbReference>
<keyword evidence="2" id="KW-0472">Membrane</keyword>
<dbReference type="AlphaFoldDB" id="A0A917ZRL1"/>
<evidence type="ECO:0000256" key="2">
    <source>
        <dbReference type="SAM" id="Phobius"/>
    </source>
</evidence>
<comment type="caution">
    <text evidence="3">The sequence shown here is derived from an EMBL/GenBank/DDBJ whole genome shotgun (WGS) entry which is preliminary data.</text>
</comment>
<feature type="region of interest" description="Disordered" evidence="1">
    <location>
        <begin position="163"/>
        <end position="184"/>
    </location>
</feature>
<feature type="compositionally biased region" description="Low complexity" evidence="1">
    <location>
        <begin position="171"/>
        <end position="184"/>
    </location>
</feature>
<gene>
    <name evidence="3" type="ORF">GCM10012280_28640</name>
</gene>
<protein>
    <recommendedName>
        <fullName evidence="5">Cell division protein FtsB</fullName>
    </recommendedName>
</protein>
<organism evidence="3 4">
    <name type="scientific">Wenjunlia tyrosinilytica</name>
    <dbReference type="NCBI Taxonomy" id="1544741"/>
    <lineage>
        <taxon>Bacteria</taxon>
        <taxon>Bacillati</taxon>
        <taxon>Actinomycetota</taxon>
        <taxon>Actinomycetes</taxon>
        <taxon>Kitasatosporales</taxon>
        <taxon>Streptomycetaceae</taxon>
        <taxon>Wenjunlia</taxon>
    </lineage>
</organism>
<evidence type="ECO:0000313" key="3">
    <source>
        <dbReference type="EMBL" id="GGO88256.1"/>
    </source>
</evidence>
<dbReference type="InterPro" id="IPR007060">
    <property type="entry name" value="FtsL/DivIC"/>
</dbReference>
<keyword evidence="2" id="KW-1133">Transmembrane helix</keyword>
<evidence type="ECO:0000256" key="1">
    <source>
        <dbReference type="SAM" id="MobiDB-lite"/>
    </source>
</evidence>
<dbReference type="Pfam" id="PF04977">
    <property type="entry name" value="DivIC"/>
    <property type="match status" value="1"/>
</dbReference>
<dbReference type="EMBL" id="BMMS01000011">
    <property type="protein sequence ID" value="GGO88256.1"/>
    <property type="molecule type" value="Genomic_DNA"/>
</dbReference>
<keyword evidence="4" id="KW-1185">Reference proteome</keyword>
<evidence type="ECO:0000313" key="4">
    <source>
        <dbReference type="Proteomes" id="UP000641932"/>
    </source>
</evidence>